<proteinExistence type="predicted"/>
<dbReference type="GeneID" id="87816770"/>
<keyword evidence="1" id="KW-0147">Chitin-binding</keyword>
<reference evidence="3" key="1">
    <citation type="journal article" date="2023" name="Mol. Phylogenet. Evol.">
        <title>Genome-scale phylogeny and comparative genomics of the fungal order Sordariales.</title>
        <authorList>
            <person name="Hensen N."/>
            <person name="Bonometti L."/>
            <person name="Westerberg I."/>
            <person name="Brannstrom I.O."/>
            <person name="Guillou S."/>
            <person name="Cros-Aarteil S."/>
            <person name="Calhoun S."/>
            <person name="Haridas S."/>
            <person name="Kuo A."/>
            <person name="Mondo S."/>
            <person name="Pangilinan J."/>
            <person name="Riley R."/>
            <person name="LaButti K."/>
            <person name="Andreopoulos B."/>
            <person name="Lipzen A."/>
            <person name="Chen C."/>
            <person name="Yan M."/>
            <person name="Daum C."/>
            <person name="Ng V."/>
            <person name="Clum A."/>
            <person name="Steindorff A."/>
            <person name="Ohm R.A."/>
            <person name="Martin F."/>
            <person name="Silar P."/>
            <person name="Natvig D.O."/>
            <person name="Lalanne C."/>
            <person name="Gautier V."/>
            <person name="Ament-Velasquez S.L."/>
            <person name="Kruys A."/>
            <person name="Hutchinson M.I."/>
            <person name="Powell A.J."/>
            <person name="Barry K."/>
            <person name="Miller A.N."/>
            <person name="Grigoriev I.V."/>
            <person name="Debuchy R."/>
            <person name="Gladieux P."/>
            <person name="Hiltunen Thoren M."/>
            <person name="Johannesson H."/>
        </authorList>
    </citation>
    <scope>NUCLEOTIDE SEQUENCE</scope>
    <source>
        <strain evidence="3">CBS 141.50</strain>
    </source>
</reference>
<gene>
    <name evidence="3" type="ORF">C8A04DRAFT_27060</name>
</gene>
<dbReference type="PANTHER" id="PTHR47700:SF2">
    <property type="entry name" value="CHITINASE"/>
    <property type="match status" value="1"/>
</dbReference>
<dbReference type="GO" id="GO:0008061">
    <property type="term" value="F:chitin binding"/>
    <property type="evidence" value="ECO:0007669"/>
    <property type="project" value="UniProtKB-KW"/>
</dbReference>
<dbReference type="Gene3D" id="3.20.20.80">
    <property type="entry name" value="Glycosidases"/>
    <property type="match status" value="1"/>
</dbReference>
<evidence type="ECO:0000256" key="1">
    <source>
        <dbReference type="ARBA" id="ARBA00022669"/>
    </source>
</evidence>
<evidence type="ECO:0000313" key="3">
    <source>
        <dbReference type="EMBL" id="KAK4145065.1"/>
    </source>
</evidence>
<dbReference type="InterPro" id="IPR053214">
    <property type="entry name" value="LysM12-like"/>
</dbReference>
<dbReference type="Proteomes" id="UP001302676">
    <property type="component" value="Unassembled WGS sequence"/>
</dbReference>
<dbReference type="Gene3D" id="3.10.50.10">
    <property type="match status" value="1"/>
</dbReference>
<keyword evidence="4" id="KW-1185">Reference proteome</keyword>
<organism evidence="3 4">
    <name type="scientific">Dichotomopilus funicola</name>
    <dbReference type="NCBI Taxonomy" id="1934379"/>
    <lineage>
        <taxon>Eukaryota</taxon>
        <taxon>Fungi</taxon>
        <taxon>Dikarya</taxon>
        <taxon>Ascomycota</taxon>
        <taxon>Pezizomycotina</taxon>
        <taxon>Sordariomycetes</taxon>
        <taxon>Sordariomycetidae</taxon>
        <taxon>Sordariales</taxon>
        <taxon>Chaetomiaceae</taxon>
        <taxon>Dichotomopilus</taxon>
    </lineage>
</organism>
<name>A0AAN6V6S1_9PEZI</name>
<evidence type="ECO:0000313" key="4">
    <source>
        <dbReference type="Proteomes" id="UP001302676"/>
    </source>
</evidence>
<dbReference type="InterPro" id="IPR029070">
    <property type="entry name" value="Chitinase_insertion_sf"/>
</dbReference>
<protein>
    <submittedName>
        <fullName evidence="3">Uncharacterized protein</fullName>
    </submittedName>
</protein>
<sequence>MVQPGCWGPECLFPGPDSGAIPGRCTGTAGYVSNFEIREIIAADSEITQHNDDNGDVLVYGGDQWVSWLSKSSYQARLDWIRGLNFGGTSDWATDLDADYGSCSGSPGGSPGGVSSGDSGSAPVIISPSIYDDAADAPDVFCEPPCTFIFPPWQLDTATTISMALVTVVYTENWESTTTVNCAPVTASTGTVTSTVITVPPLTTTEIPLWDVVWNGNTDDDNDDDDDDDNDGLIIYLTSSVLFPPLTLTRTRPPVPGNTGTDTIGWTYSPGPFPTIHPRLLRLWLRWRRRWRGP</sequence>
<accession>A0AAN6V6S1</accession>
<keyword evidence="2" id="KW-0843">Virulence</keyword>
<comment type="caution">
    <text evidence="3">The sequence shown here is derived from an EMBL/GenBank/DDBJ whole genome shotgun (WGS) entry which is preliminary data.</text>
</comment>
<evidence type="ECO:0000256" key="2">
    <source>
        <dbReference type="ARBA" id="ARBA00023026"/>
    </source>
</evidence>
<dbReference type="EMBL" id="MU853571">
    <property type="protein sequence ID" value="KAK4145065.1"/>
    <property type="molecule type" value="Genomic_DNA"/>
</dbReference>
<dbReference type="PANTHER" id="PTHR47700">
    <property type="entry name" value="V CHITINASE, PUTATIVE (AFU_ORTHOLOGUE AFUA_6G13720)-RELATED"/>
    <property type="match status" value="1"/>
</dbReference>
<dbReference type="SUPFAM" id="SSF54556">
    <property type="entry name" value="Chitinase insertion domain"/>
    <property type="match status" value="1"/>
</dbReference>
<dbReference type="AlphaFoldDB" id="A0AAN6V6S1"/>
<dbReference type="RefSeq" id="XP_062638436.1">
    <property type="nucleotide sequence ID" value="XM_062780157.1"/>
</dbReference>
<reference evidence="3" key="2">
    <citation type="submission" date="2023-05" db="EMBL/GenBank/DDBJ databases">
        <authorList>
            <consortium name="Lawrence Berkeley National Laboratory"/>
            <person name="Steindorff A."/>
            <person name="Hensen N."/>
            <person name="Bonometti L."/>
            <person name="Westerberg I."/>
            <person name="Brannstrom I.O."/>
            <person name="Guillou S."/>
            <person name="Cros-Aarteil S."/>
            <person name="Calhoun S."/>
            <person name="Haridas S."/>
            <person name="Kuo A."/>
            <person name="Mondo S."/>
            <person name="Pangilinan J."/>
            <person name="Riley R."/>
            <person name="Labutti K."/>
            <person name="Andreopoulos B."/>
            <person name="Lipzen A."/>
            <person name="Chen C."/>
            <person name="Yanf M."/>
            <person name="Daum C."/>
            <person name="Ng V."/>
            <person name="Clum A."/>
            <person name="Ohm R."/>
            <person name="Martin F."/>
            <person name="Silar P."/>
            <person name="Natvig D."/>
            <person name="Lalanne C."/>
            <person name="Gautier V."/>
            <person name="Ament-Velasquez S.L."/>
            <person name="Kruys A."/>
            <person name="Hutchinson M.I."/>
            <person name="Powell A.J."/>
            <person name="Barry K."/>
            <person name="Miller A.N."/>
            <person name="Grigoriev I.V."/>
            <person name="Debuchy R."/>
            <person name="Gladieux P."/>
            <person name="Thoren M.H."/>
            <person name="Johannesson H."/>
        </authorList>
    </citation>
    <scope>NUCLEOTIDE SEQUENCE</scope>
    <source>
        <strain evidence="3">CBS 141.50</strain>
    </source>
</reference>